<proteinExistence type="inferred from homology"/>
<dbReference type="Proteomes" id="UP000032160">
    <property type="component" value="Chromosome I"/>
</dbReference>
<dbReference type="InterPro" id="IPR036291">
    <property type="entry name" value="NAD(P)-bd_dom_sf"/>
</dbReference>
<dbReference type="HAMAP" id="MF_00955">
    <property type="entry name" value="GDP_Man_dehydratase"/>
    <property type="match status" value="1"/>
</dbReference>
<dbReference type="STRING" id="1458461.BN1012_Phect879"/>
<dbReference type="RefSeq" id="WP_043949856.1">
    <property type="nucleotide sequence ID" value="NZ_HG966617.1"/>
</dbReference>
<dbReference type="PATRIC" id="fig|1458461.3.peg.879"/>
<dbReference type="CDD" id="cd05260">
    <property type="entry name" value="GDP_MD_SDR_e"/>
    <property type="match status" value="1"/>
</dbReference>
<evidence type="ECO:0000313" key="11">
    <source>
        <dbReference type="Proteomes" id="UP000032160"/>
    </source>
</evidence>
<keyword evidence="5" id="KW-0536">Nodulation</keyword>
<dbReference type="PANTHER" id="PTHR43715">
    <property type="entry name" value="GDP-MANNOSE 4,6-DEHYDRATASE"/>
    <property type="match status" value="1"/>
</dbReference>
<comment type="cofactor">
    <cofactor evidence="2 8">
        <name>NADP(+)</name>
        <dbReference type="ChEBI" id="CHEBI:58349"/>
    </cofactor>
</comment>
<comment type="similarity">
    <text evidence="3 8">Belongs to the NAD(P)-dependent epimerase/dehydratase family. GDP-mannose 4,6-dehydratase subfamily.</text>
</comment>
<evidence type="ECO:0000256" key="8">
    <source>
        <dbReference type="HAMAP-Rule" id="MF_00955"/>
    </source>
</evidence>
<sequence length="348" mass="38276">MSKKTALITGITGQDGGYLASLLLEKGYAVHGVVRRSSSSSLGRLEELLGAERVRDEIVFHTGDMTDSTSLAQALSASLPDEVYNLAAQSHVKISFDKPEYTSNVNALGTLRLLEAIRLLGMGEHVRFYQASTSELYGNVQEMPQSETTPFQPRSPYAISKHHAFETTVNYREAYGFHASNGILFNHEGPSRGEDFVSRKITIGVAHLHHGVGEPLQLGNLDAKRDWGHVRDYVEGMWLMQQQEEASDYVLATGQDHSVREFAELAFSHVGRTMEWSGHGVEEKGVDAKSGDLLIEVDSKFFRPAEVNSLLGNAGKARDELGWAPQVTFQQLVADMVEADLARAARTA</sequence>
<keyword evidence="11" id="KW-1185">Reference proteome</keyword>
<dbReference type="Gene3D" id="3.90.25.10">
    <property type="entry name" value="UDP-galactose 4-epimerase, domain 1"/>
    <property type="match status" value="1"/>
</dbReference>
<comment type="catalytic activity">
    <reaction evidence="1 8">
        <text>GDP-alpha-D-mannose = GDP-4-dehydro-alpha-D-rhamnose + H2O</text>
        <dbReference type="Rhea" id="RHEA:23820"/>
        <dbReference type="ChEBI" id="CHEBI:15377"/>
        <dbReference type="ChEBI" id="CHEBI:57527"/>
        <dbReference type="ChEBI" id="CHEBI:57964"/>
        <dbReference type="EC" id="4.2.1.47"/>
    </reaction>
</comment>
<dbReference type="EC" id="4.2.1.47" evidence="4 8"/>
<accession>X5M7G6</accession>
<evidence type="ECO:0000256" key="7">
    <source>
        <dbReference type="ARBA" id="ARBA00059383"/>
    </source>
</evidence>
<reference evidence="10 11" key="1">
    <citation type="journal article" date="2014" name="Front. Genet.">
        <title>Genome and metabolic network of "Candidatus Phaeomarinobacter ectocarpi" Ec32, a new candidate genus of Alphaproteobacteria frequently associated with brown algae.</title>
        <authorList>
            <person name="Dittami S.M."/>
            <person name="Barbeyron T."/>
            <person name="Boyen C."/>
            <person name="Cambefort J."/>
            <person name="Collet G."/>
            <person name="Delage L."/>
            <person name="Gobet A."/>
            <person name="Groisillier A."/>
            <person name="Leblanc C."/>
            <person name="Michel G."/>
            <person name="Scornet D."/>
            <person name="Siegel A."/>
            <person name="Tapia J.E."/>
            <person name="Tonon T."/>
        </authorList>
    </citation>
    <scope>NUCLEOTIDE SEQUENCE [LARGE SCALE GENOMIC DNA]</scope>
    <source>
        <strain evidence="10 11">Ec32</strain>
    </source>
</reference>
<organism evidence="10 11">
    <name type="scientific">Candidatus Phaeomarinibacter ectocarpi</name>
    <dbReference type="NCBI Taxonomy" id="1458461"/>
    <lineage>
        <taxon>Bacteria</taxon>
        <taxon>Pseudomonadati</taxon>
        <taxon>Pseudomonadota</taxon>
        <taxon>Alphaproteobacteria</taxon>
        <taxon>Hyphomicrobiales</taxon>
        <taxon>Parvibaculaceae</taxon>
        <taxon>Candidatus Phaeomarinibacter</taxon>
    </lineage>
</organism>
<dbReference type="FunFam" id="3.40.50.720:FF:000924">
    <property type="entry name" value="GDP-mannose 4,6 dehydratase"/>
    <property type="match status" value="1"/>
</dbReference>
<keyword evidence="6 8" id="KW-0456">Lyase</keyword>
<dbReference type="SUPFAM" id="SSF51735">
    <property type="entry name" value="NAD(P)-binding Rossmann-fold domains"/>
    <property type="match status" value="1"/>
</dbReference>
<dbReference type="Pfam" id="PF16363">
    <property type="entry name" value="GDP_Man_Dehyd"/>
    <property type="match status" value="1"/>
</dbReference>
<dbReference type="EMBL" id="HG966617">
    <property type="protein sequence ID" value="CDO59093.1"/>
    <property type="molecule type" value="Genomic_DNA"/>
</dbReference>
<dbReference type="GO" id="GO:0042351">
    <property type="term" value="P:'de novo' GDP-L-fucose biosynthetic process"/>
    <property type="evidence" value="ECO:0007669"/>
    <property type="project" value="TreeGrafter"/>
</dbReference>
<dbReference type="Gene3D" id="3.40.50.720">
    <property type="entry name" value="NAD(P)-binding Rossmann-like Domain"/>
    <property type="match status" value="1"/>
</dbReference>
<dbReference type="GO" id="GO:0008446">
    <property type="term" value="F:GDP-mannose 4,6-dehydratase activity"/>
    <property type="evidence" value="ECO:0007669"/>
    <property type="project" value="UniProtKB-UniRule"/>
</dbReference>
<dbReference type="GO" id="GO:0070401">
    <property type="term" value="F:NADP+ binding"/>
    <property type="evidence" value="ECO:0007669"/>
    <property type="project" value="UniProtKB-UniRule"/>
</dbReference>
<evidence type="ECO:0000256" key="2">
    <source>
        <dbReference type="ARBA" id="ARBA00001937"/>
    </source>
</evidence>
<dbReference type="InterPro" id="IPR006368">
    <property type="entry name" value="GDP_Man_deHydtase"/>
</dbReference>
<evidence type="ECO:0000256" key="3">
    <source>
        <dbReference type="ARBA" id="ARBA00009263"/>
    </source>
</evidence>
<evidence type="ECO:0000256" key="6">
    <source>
        <dbReference type="ARBA" id="ARBA00023239"/>
    </source>
</evidence>
<dbReference type="PANTHER" id="PTHR43715:SF1">
    <property type="entry name" value="GDP-MANNOSE 4,6 DEHYDRATASE"/>
    <property type="match status" value="1"/>
</dbReference>
<dbReference type="NCBIfam" id="TIGR01472">
    <property type="entry name" value="gmd"/>
    <property type="match status" value="1"/>
</dbReference>
<feature type="domain" description="NAD(P)-binding" evidence="9">
    <location>
        <begin position="7"/>
        <end position="336"/>
    </location>
</feature>
<comment type="caution">
    <text evidence="8">Lacks conserved residue(s) required for the propagation of feature annotation.</text>
</comment>
<dbReference type="AlphaFoldDB" id="X5M7G6"/>
<evidence type="ECO:0000256" key="4">
    <source>
        <dbReference type="ARBA" id="ARBA00011989"/>
    </source>
</evidence>
<evidence type="ECO:0000313" key="10">
    <source>
        <dbReference type="EMBL" id="CDO59093.1"/>
    </source>
</evidence>
<evidence type="ECO:0000256" key="1">
    <source>
        <dbReference type="ARBA" id="ARBA00000188"/>
    </source>
</evidence>
<keyword evidence="8" id="KW-0521">NADP</keyword>
<evidence type="ECO:0000256" key="5">
    <source>
        <dbReference type="ARBA" id="ARBA00022458"/>
    </source>
</evidence>
<gene>
    <name evidence="8" type="primary">gmd</name>
    <name evidence="10" type="ORF">BN1012_Phect879</name>
</gene>
<dbReference type="OrthoDB" id="9779041at2"/>
<evidence type="ECO:0000259" key="9">
    <source>
        <dbReference type="Pfam" id="PF16363"/>
    </source>
</evidence>
<name>X5M7G6_9HYPH</name>
<comment type="function">
    <text evidence="7 8">Catalyzes the conversion of GDP-D-mannose to GDP-4-dehydro-6-deoxy-D-mannose.</text>
</comment>
<dbReference type="KEGG" id="pect:BN1012_Phect879"/>
<dbReference type="InterPro" id="IPR016040">
    <property type="entry name" value="NAD(P)-bd_dom"/>
</dbReference>
<dbReference type="HOGENOM" id="CLU_007383_14_0_5"/>
<protein>
    <recommendedName>
        <fullName evidence="4 8">GDP-mannose 4,6-dehydratase</fullName>
        <ecNumber evidence="4 8">4.2.1.47</ecNumber>
    </recommendedName>
    <alternativeName>
        <fullName evidence="8">GDP-D-mannose dehydratase</fullName>
    </alternativeName>
</protein>